<organism evidence="6 7">
    <name type="scientific">Rotaria sordida</name>
    <dbReference type="NCBI Taxonomy" id="392033"/>
    <lineage>
        <taxon>Eukaryota</taxon>
        <taxon>Metazoa</taxon>
        <taxon>Spiralia</taxon>
        <taxon>Gnathifera</taxon>
        <taxon>Rotifera</taxon>
        <taxon>Eurotatoria</taxon>
        <taxon>Bdelloidea</taxon>
        <taxon>Philodinida</taxon>
        <taxon>Philodinidae</taxon>
        <taxon>Rotaria</taxon>
    </lineage>
</organism>
<dbReference type="GO" id="GO:0005730">
    <property type="term" value="C:nucleolus"/>
    <property type="evidence" value="ECO:0007669"/>
    <property type="project" value="UniProtKB-SubCell"/>
</dbReference>
<dbReference type="Proteomes" id="UP000663836">
    <property type="component" value="Unassembled WGS sequence"/>
</dbReference>
<evidence type="ECO:0000259" key="4">
    <source>
        <dbReference type="Pfam" id="PF08698"/>
    </source>
</evidence>
<gene>
    <name evidence="6" type="ORF">JBS370_LOCUS19960</name>
    <name evidence="5" type="ORF">ZHD862_LOCUS26512</name>
</gene>
<dbReference type="PANTHER" id="PTHR21686">
    <property type="entry name" value="DEOXYNUCLEOTIDYLTRANSFERASE TERMINAL-INTERACTING PROTEIN 2"/>
    <property type="match status" value="1"/>
</dbReference>
<evidence type="ECO:0000256" key="3">
    <source>
        <dbReference type="SAM" id="MobiDB-lite"/>
    </source>
</evidence>
<protein>
    <recommendedName>
        <fullName evidence="4">Fcf2 pre-rRNA processing C-terminal domain-containing protein</fullName>
    </recommendedName>
</protein>
<accession>A0A819GKQ1</accession>
<dbReference type="GO" id="GO:0006396">
    <property type="term" value="P:RNA processing"/>
    <property type="evidence" value="ECO:0007669"/>
    <property type="project" value="TreeGrafter"/>
</dbReference>
<evidence type="ECO:0000313" key="7">
    <source>
        <dbReference type="Proteomes" id="UP000663836"/>
    </source>
</evidence>
<dbReference type="PANTHER" id="PTHR21686:SF12">
    <property type="entry name" value="DEOXYNUCLEOTIDYLTRANSFERASE TERMINAL-INTERACTING PROTEIN 2"/>
    <property type="match status" value="1"/>
</dbReference>
<dbReference type="EMBL" id="CAJOBD010002455">
    <property type="protein sequence ID" value="CAF3883339.1"/>
    <property type="molecule type" value="Genomic_DNA"/>
</dbReference>
<dbReference type="InterPro" id="IPR039883">
    <property type="entry name" value="Fcf2/DNTTIP2"/>
</dbReference>
<evidence type="ECO:0000256" key="1">
    <source>
        <dbReference type="ARBA" id="ARBA00004604"/>
    </source>
</evidence>
<keyword evidence="2" id="KW-0539">Nucleus</keyword>
<evidence type="ECO:0000256" key="2">
    <source>
        <dbReference type="ARBA" id="ARBA00023242"/>
    </source>
</evidence>
<dbReference type="AlphaFoldDB" id="A0A819GKQ1"/>
<feature type="compositionally biased region" description="Basic and acidic residues" evidence="3">
    <location>
        <begin position="68"/>
        <end position="80"/>
    </location>
</feature>
<evidence type="ECO:0000313" key="6">
    <source>
        <dbReference type="EMBL" id="CAF3883339.1"/>
    </source>
</evidence>
<comment type="subcellular location">
    <subcellularLocation>
        <location evidence="1">Nucleus</location>
        <location evidence="1">Nucleolus</location>
    </subcellularLocation>
</comment>
<evidence type="ECO:0000313" key="5">
    <source>
        <dbReference type="EMBL" id="CAF1272971.1"/>
    </source>
</evidence>
<comment type="caution">
    <text evidence="6">The sequence shown here is derived from an EMBL/GenBank/DDBJ whole genome shotgun (WGS) entry which is preliminary data.</text>
</comment>
<proteinExistence type="predicted"/>
<dbReference type="EMBL" id="CAJNOT010001996">
    <property type="protein sequence ID" value="CAF1272971.1"/>
    <property type="molecule type" value="Genomic_DNA"/>
</dbReference>
<feature type="domain" description="Fcf2 pre-rRNA processing C-terminal" evidence="4">
    <location>
        <begin position="79"/>
        <end position="172"/>
    </location>
</feature>
<dbReference type="InterPro" id="IPR014810">
    <property type="entry name" value="Fcf2_C"/>
</dbReference>
<name>A0A819GKQ1_9BILA</name>
<reference evidence="6" key="1">
    <citation type="submission" date="2021-02" db="EMBL/GenBank/DDBJ databases">
        <authorList>
            <person name="Nowell W R."/>
        </authorList>
    </citation>
    <scope>NUCLEOTIDE SEQUENCE</scope>
</reference>
<dbReference type="GO" id="GO:0003723">
    <property type="term" value="F:RNA binding"/>
    <property type="evidence" value="ECO:0007669"/>
    <property type="project" value="TreeGrafter"/>
</dbReference>
<dbReference type="Proteomes" id="UP000663864">
    <property type="component" value="Unassembled WGS sequence"/>
</dbReference>
<feature type="region of interest" description="Disordered" evidence="3">
    <location>
        <begin position="68"/>
        <end position="87"/>
    </location>
</feature>
<dbReference type="Pfam" id="PF08698">
    <property type="entry name" value="Fcf2"/>
    <property type="match status" value="1"/>
</dbReference>
<sequence>MSNRIIDPGVSIKTYDILNFVRNDVRKVKSRSSNIVSALTTSQAIPQTIITDDFVKKSEVPPYDIHQREAKRQRQIERSKTKGKNWYHMPAPEMTEEKKNDLIAIQMRGGLYADKFFKKGSDVKGLPKYFQTGTVVDSAADFYRRIPKKDRKKTILEELYNDSKVKKFSKKRYVEIKETNRRRIAAMKHMKRLKNKKK</sequence>